<sequence>MRLKILDMKLQEIRKKKIH</sequence>
<protein>
    <submittedName>
        <fullName evidence="1">Uncharacterized protein</fullName>
    </submittedName>
</protein>
<evidence type="ECO:0000313" key="1">
    <source>
        <dbReference type="EMBL" id="MBX56244.1"/>
    </source>
</evidence>
<organism evidence="1">
    <name type="scientific">Rhizophora mucronata</name>
    <name type="common">Asiatic mangrove</name>
    <dbReference type="NCBI Taxonomy" id="61149"/>
    <lineage>
        <taxon>Eukaryota</taxon>
        <taxon>Viridiplantae</taxon>
        <taxon>Streptophyta</taxon>
        <taxon>Embryophyta</taxon>
        <taxon>Tracheophyta</taxon>
        <taxon>Spermatophyta</taxon>
        <taxon>Magnoliopsida</taxon>
        <taxon>eudicotyledons</taxon>
        <taxon>Gunneridae</taxon>
        <taxon>Pentapetalae</taxon>
        <taxon>rosids</taxon>
        <taxon>fabids</taxon>
        <taxon>Malpighiales</taxon>
        <taxon>Rhizophoraceae</taxon>
        <taxon>Rhizophora</taxon>
    </lineage>
</organism>
<accession>A0A2P2PNF1</accession>
<reference evidence="1" key="1">
    <citation type="submission" date="2018-02" db="EMBL/GenBank/DDBJ databases">
        <title>Rhizophora mucronata_Transcriptome.</title>
        <authorList>
            <person name="Meera S.P."/>
            <person name="Sreeshan A."/>
            <person name="Augustine A."/>
        </authorList>
    </citation>
    <scope>NUCLEOTIDE SEQUENCE</scope>
    <source>
        <tissue evidence="1">Leaf</tissue>
    </source>
</reference>
<dbReference type="EMBL" id="GGEC01075760">
    <property type="protein sequence ID" value="MBX56244.1"/>
    <property type="molecule type" value="Transcribed_RNA"/>
</dbReference>
<name>A0A2P2PNF1_RHIMU</name>
<dbReference type="AlphaFoldDB" id="A0A2P2PNF1"/>
<proteinExistence type="predicted"/>